<dbReference type="EC" id="1.1.1.133" evidence="2"/>
<protein>
    <recommendedName>
        <fullName evidence="2">dTDP-4-dehydrorhamnose reductase</fullName>
        <ecNumber evidence="2">1.1.1.133</ecNumber>
    </recommendedName>
</protein>
<dbReference type="InterPro" id="IPR029903">
    <property type="entry name" value="RmlD-like-bd"/>
</dbReference>
<evidence type="ECO:0000256" key="2">
    <source>
        <dbReference type="RuleBase" id="RU364082"/>
    </source>
</evidence>
<evidence type="ECO:0000259" key="3">
    <source>
        <dbReference type="Pfam" id="PF04321"/>
    </source>
</evidence>
<comment type="similarity">
    <text evidence="1 2">Belongs to the dTDP-4-dehydrorhamnose reductase family.</text>
</comment>
<dbReference type="InterPro" id="IPR036291">
    <property type="entry name" value="NAD(P)-bd_dom_sf"/>
</dbReference>
<comment type="function">
    <text evidence="2">Catalyzes the reduction of dTDP-6-deoxy-L-lyxo-4-hexulose to yield dTDP-L-rhamnose.</text>
</comment>
<comment type="pathway">
    <text evidence="2">Carbohydrate biosynthesis; dTDP-L-rhamnose biosynthesis.</text>
</comment>
<keyword evidence="2 4" id="KW-0560">Oxidoreductase</keyword>
<dbReference type="EMBL" id="JBHLVO010000007">
    <property type="protein sequence ID" value="MFC0271942.1"/>
    <property type="molecule type" value="Genomic_DNA"/>
</dbReference>
<reference evidence="4 5" key="1">
    <citation type="submission" date="2024-09" db="EMBL/GenBank/DDBJ databases">
        <authorList>
            <person name="Sun Q."/>
            <person name="Mori K."/>
        </authorList>
    </citation>
    <scope>NUCLEOTIDE SEQUENCE [LARGE SCALE GENOMIC DNA]</scope>
    <source>
        <strain evidence="4 5">CCM 7228</strain>
    </source>
</reference>
<keyword evidence="5" id="KW-1185">Reference proteome</keyword>
<proteinExistence type="inferred from homology"/>
<comment type="caution">
    <text evidence="4">The sequence shown here is derived from an EMBL/GenBank/DDBJ whole genome shotgun (WGS) entry which is preliminary data.</text>
</comment>
<dbReference type="PANTHER" id="PTHR10491:SF4">
    <property type="entry name" value="METHIONINE ADENOSYLTRANSFERASE 2 SUBUNIT BETA"/>
    <property type="match status" value="1"/>
</dbReference>
<name>A0ABV6GE32_9BACI</name>
<keyword evidence="2" id="KW-0521">NADP</keyword>
<accession>A0ABV6GE32</accession>
<dbReference type="GO" id="GO:0008831">
    <property type="term" value="F:dTDP-4-dehydrorhamnose reductase activity"/>
    <property type="evidence" value="ECO:0007669"/>
    <property type="project" value="UniProtKB-EC"/>
</dbReference>
<dbReference type="NCBIfam" id="TIGR01214">
    <property type="entry name" value="rmlD"/>
    <property type="match status" value="1"/>
</dbReference>
<dbReference type="Proteomes" id="UP001589854">
    <property type="component" value="Unassembled WGS sequence"/>
</dbReference>
<dbReference type="InterPro" id="IPR005913">
    <property type="entry name" value="dTDP_dehydrorham_reduct"/>
</dbReference>
<dbReference type="PANTHER" id="PTHR10491">
    <property type="entry name" value="DTDP-4-DEHYDRORHAMNOSE REDUCTASE"/>
    <property type="match status" value="1"/>
</dbReference>
<feature type="domain" description="RmlD-like substrate binding" evidence="3">
    <location>
        <begin position="1"/>
        <end position="276"/>
    </location>
</feature>
<organism evidence="4 5">
    <name type="scientific">Metabacillus herbersteinensis</name>
    <dbReference type="NCBI Taxonomy" id="283816"/>
    <lineage>
        <taxon>Bacteria</taxon>
        <taxon>Bacillati</taxon>
        <taxon>Bacillota</taxon>
        <taxon>Bacilli</taxon>
        <taxon>Bacillales</taxon>
        <taxon>Bacillaceae</taxon>
        <taxon>Metabacillus</taxon>
    </lineage>
</organism>
<sequence>MKVLITGGNGQLGKTFEANWKDKAEVLALSKEALNVTTAESVYQSIRSHKPDIVIHCAAYTAVDACEKNALTAFKTNALGAFHVAKACAENRAVLVYISTDYVFDGKKSSPYEVTDDTQPLNIYGLSKLLGENLVQKTCSESYIVRTSWLYGHDGKNFVKTISNKAKQGEQCKVIQDQVGSPTYADDLTNAVFHLVGKTYGIYHFSNEGICSWHEFAKEIYLQAGADPDFVLPISTQEYSAPARRPNYSVLSTTNYKFITGESSRHWKEALSDFFRKEGTDD</sequence>
<evidence type="ECO:0000313" key="4">
    <source>
        <dbReference type="EMBL" id="MFC0271942.1"/>
    </source>
</evidence>
<dbReference type="Gene3D" id="3.90.25.10">
    <property type="entry name" value="UDP-galactose 4-epimerase, domain 1"/>
    <property type="match status" value="1"/>
</dbReference>
<dbReference type="CDD" id="cd05254">
    <property type="entry name" value="dTDP_HR_like_SDR_e"/>
    <property type="match status" value="1"/>
</dbReference>
<dbReference type="RefSeq" id="WP_378933763.1">
    <property type="nucleotide sequence ID" value="NZ_JBHLVO010000007.1"/>
</dbReference>
<gene>
    <name evidence="4" type="primary">rfbD</name>
    <name evidence="4" type="ORF">ACFFIX_10815</name>
</gene>
<evidence type="ECO:0000256" key="1">
    <source>
        <dbReference type="ARBA" id="ARBA00010944"/>
    </source>
</evidence>
<evidence type="ECO:0000313" key="5">
    <source>
        <dbReference type="Proteomes" id="UP001589854"/>
    </source>
</evidence>
<dbReference type="Gene3D" id="3.40.50.720">
    <property type="entry name" value="NAD(P)-binding Rossmann-like Domain"/>
    <property type="match status" value="1"/>
</dbReference>
<dbReference type="Pfam" id="PF04321">
    <property type="entry name" value="RmlD_sub_bind"/>
    <property type="match status" value="1"/>
</dbReference>
<dbReference type="SUPFAM" id="SSF51735">
    <property type="entry name" value="NAD(P)-binding Rossmann-fold domains"/>
    <property type="match status" value="1"/>
</dbReference>